<name>A0A1G6RHU9_9BACT</name>
<dbReference type="PANTHER" id="PTHR45266">
    <property type="entry name" value="OXALOACETATE DECARBOXYLASE ALPHA CHAIN"/>
    <property type="match status" value="1"/>
</dbReference>
<feature type="domain" description="Lipoyl-binding" evidence="2">
    <location>
        <begin position="84"/>
        <end position="159"/>
    </location>
</feature>
<dbReference type="Pfam" id="PF00364">
    <property type="entry name" value="Biotin_lipoyl"/>
    <property type="match status" value="1"/>
</dbReference>
<dbReference type="OrthoDB" id="9760256at2"/>
<evidence type="ECO:0000259" key="2">
    <source>
        <dbReference type="PROSITE" id="PS50968"/>
    </source>
</evidence>
<evidence type="ECO:0000256" key="1">
    <source>
        <dbReference type="ARBA" id="ARBA00023267"/>
    </source>
</evidence>
<dbReference type="InterPro" id="IPR011053">
    <property type="entry name" value="Single_hybrid_motif"/>
</dbReference>
<dbReference type="RefSeq" id="WP_092129740.1">
    <property type="nucleotide sequence ID" value="NZ_FMYU01000017.1"/>
</dbReference>
<organism evidence="3 4">
    <name type="scientific">Desulfurella multipotens</name>
    <dbReference type="NCBI Taxonomy" id="79269"/>
    <lineage>
        <taxon>Bacteria</taxon>
        <taxon>Pseudomonadati</taxon>
        <taxon>Campylobacterota</taxon>
        <taxon>Desulfurellia</taxon>
        <taxon>Desulfurellales</taxon>
        <taxon>Desulfurellaceae</taxon>
        <taxon>Desulfurella</taxon>
    </lineage>
</organism>
<dbReference type="PROSITE" id="PS50968">
    <property type="entry name" value="BIOTINYL_LIPOYL"/>
    <property type="match status" value="1"/>
</dbReference>
<dbReference type="EMBL" id="FMYU01000017">
    <property type="protein sequence ID" value="SDD03496.1"/>
    <property type="molecule type" value="Genomic_DNA"/>
</dbReference>
<dbReference type="InterPro" id="IPR050709">
    <property type="entry name" value="Biotin_Carboxyl_Carrier/Decarb"/>
</dbReference>
<evidence type="ECO:0000313" key="3">
    <source>
        <dbReference type="EMBL" id="SDD03496.1"/>
    </source>
</evidence>
<dbReference type="CDD" id="cd06850">
    <property type="entry name" value="biotinyl_domain"/>
    <property type="match status" value="1"/>
</dbReference>
<keyword evidence="4" id="KW-1185">Reference proteome</keyword>
<dbReference type="PANTHER" id="PTHR45266:SF3">
    <property type="entry name" value="OXALOACETATE DECARBOXYLASE ALPHA CHAIN"/>
    <property type="match status" value="1"/>
</dbReference>
<dbReference type="Gene3D" id="2.40.50.100">
    <property type="match status" value="1"/>
</dbReference>
<protein>
    <submittedName>
        <fullName evidence="3">Biotin-requiring enzyme</fullName>
    </submittedName>
</protein>
<dbReference type="AlphaFoldDB" id="A0A1G6RHU9"/>
<evidence type="ECO:0000313" key="4">
    <source>
        <dbReference type="Proteomes" id="UP000199411"/>
    </source>
</evidence>
<dbReference type="InterPro" id="IPR000089">
    <property type="entry name" value="Biotin_lipoyl"/>
</dbReference>
<keyword evidence="1" id="KW-0092">Biotin</keyword>
<accession>A0A1G6RHU9</accession>
<dbReference type="SUPFAM" id="SSF51230">
    <property type="entry name" value="Single hybrid motif"/>
    <property type="match status" value="1"/>
</dbReference>
<gene>
    <name evidence="3" type="ORF">SAMN05660835_01790</name>
</gene>
<reference evidence="4" key="1">
    <citation type="submission" date="2016-10" db="EMBL/GenBank/DDBJ databases">
        <authorList>
            <person name="Varghese N."/>
            <person name="Submissions S."/>
        </authorList>
    </citation>
    <scope>NUCLEOTIDE SEQUENCE [LARGE SCALE GENOMIC DNA]</scope>
    <source>
        <strain evidence="4">DSM 8415</strain>
    </source>
</reference>
<sequence length="163" mass="18746">MNIKVNNESIEYELLRKGDSYLLSYQDLSLPFQVFRYGNDYLVLNIEDNTAIVLDVYKAKNKIVIWAEDEEFIIEEISENETLSSHEVIENNIKSPMPGIIKEIKFMENDIVKKGDTVVVLESMKVLNELKSSVNGYIKKIYIEKGAQVGPLELLVEIEPKED</sequence>
<proteinExistence type="predicted"/>
<dbReference type="Proteomes" id="UP000199411">
    <property type="component" value="Unassembled WGS sequence"/>
</dbReference>